<evidence type="ECO:0000256" key="6">
    <source>
        <dbReference type="PROSITE-ProRule" id="PRU00169"/>
    </source>
</evidence>
<dbReference type="InterPro" id="IPR011006">
    <property type="entry name" value="CheY-like_superfamily"/>
</dbReference>
<evidence type="ECO:0000256" key="2">
    <source>
        <dbReference type="ARBA" id="ARBA00022840"/>
    </source>
</evidence>
<dbReference type="SUPFAM" id="SSF46689">
    <property type="entry name" value="Homeodomain-like"/>
    <property type="match status" value="1"/>
</dbReference>
<comment type="caution">
    <text evidence="9">The sequence shown here is derived from an EMBL/GenBank/DDBJ whole genome shotgun (WGS) entry which is preliminary data.</text>
</comment>
<evidence type="ECO:0000259" key="8">
    <source>
        <dbReference type="PROSITE" id="PS50110"/>
    </source>
</evidence>
<keyword evidence="6" id="KW-0597">Phosphoprotein</keyword>
<dbReference type="Pfam" id="PF00072">
    <property type="entry name" value="Response_reg"/>
    <property type="match status" value="1"/>
</dbReference>
<evidence type="ECO:0000259" key="7">
    <source>
        <dbReference type="PROSITE" id="PS50045"/>
    </source>
</evidence>
<feature type="domain" description="Response regulatory" evidence="8">
    <location>
        <begin position="5"/>
        <end position="121"/>
    </location>
</feature>
<accession>A0A1R1JZH3</accession>
<dbReference type="SUPFAM" id="SSF52540">
    <property type="entry name" value="P-loop containing nucleoside triphosphate hydrolases"/>
    <property type="match status" value="1"/>
</dbReference>
<dbReference type="PANTHER" id="PTHR32071">
    <property type="entry name" value="TRANSCRIPTIONAL REGULATORY PROTEIN"/>
    <property type="match status" value="1"/>
</dbReference>
<dbReference type="InterPro" id="IPR001789">
    <property type="entry name" value="Sig_transdc_resp-reg_receiver"/>
</dbReference>
<dbReference type="Gene3D" id="1.10.8.60">
    <property type="match status" value="1"/>
</dbReference>
<dbReference type="InterPro" id="IPR027417">
    <property type="entry name" value="P-loop_NTPase"/>
</dbReference>
<dbReference type="GO" id="GO:0005524">
    <property type="term" value="F:ATP binding"/>
    <property type="evidence" value="ECO:0007669"/>
    <property type="project" value="UniProtKB-KW"/>
</dbReference>
<protein>
    <submittedName>
        <fullName evidence="9">Sigma-54-dependent Fis family transcriptional regulator</fullName>
    </submittedName>
</protein>
<dbReference type="PROSITE" id="PS50045">
    <property type="entry name" value="SIGMA54_INTERACT_4"/>
    <property type="match status" value="1"/>
</dbReference>
<evidence type="ECO:0000256" key="3">
    <source>
        <dbReference type="ARBA" id="ARBA00023015"/>
    </source>
</evidence>
<dbReference type="CDD" id="cd00009">
    <property type="entry name" value="AAA"/>
    <property type="match status" value="1"/>
</dbReference>
<dbReference type="PROSITE" id="PS00676">
    <property type="entry name" value="SIGMA54_INTERACT_2"/>
    <property type="match status" value="1"/>
</dbReference>
<dbReference type="PROSITE" id="PS00688">
    <property type="entry name" value="SIGMA54_INTERACT_3"/>
    <property type="match status" value="1"/>
</dbReference>
<organism evidence="9 10">
    <name type="scientific">Alcaligenes xylosoxydans xylosoxydans</name>
    <name type="common">Achromobacter xylosoxidans</name>
    <dbReference type="NCBI Taxonomy" id="85698"/>
    <lineage>
        <taxon>Bacteria</taxon>
        <taxon>Pseudomonadati</taxon>
        <taxon>Pseudomonadota</taxon>
        <taxon>Betaproteobacteria</taxon>
        <taxon>Burkholderiales</taxon>
        <taxon>Alcaligenaceae</taxon>
        <taxon>Achromobacter</taxon>
    </lineage>
</organism>
<dbReference type="PRINTS" id="PR01590">
    <property type="entry name" value="HTHFIS"/>
</dbReference>
<dbReference type="GO" id="GO:0000160">
    <property type="term" value="P:phosphorelay signal transduction system"/>
    <property type="evidence" value="ECO:0007669"/>
    <property type="project" value="InterPro"/>
</dbReference>
<dbReference type="Pfam" id="PF00158">
    <property type="entry name" value="Sigma54_activat"/>
    <property type="match status" value="1"/>
</dbReference>
<dbReference type="PROSITE" id="PS50110">
    <property type="entry name" value="RESPONSE_REGULATORY"/>
    <property type="match status" value="1"/>
</dbReference>
<keyword evidence="3" id="KW-0805">Transcription regulation</keyword>
<dbReference type="InterPro" id="IPR025944">
    <property type="entry name" value="Sigma_54_int_dom_CS"/>
</dbReference>
<dbReference type="Gene3D" id="3.40.50.300">
    <property type="entry name" value="P-loop containing nucleotide triphosphate hydrolases"/>
    <property type="match status" value="1"/>
</dbReference>
<feature type="domain" description="Sigma-54 factor interaction" evidence="7">
    <location>
        <begin position="146"/>
        <end position="361"/>
    </location>
</feature>
<evidence type="ECO:0000256" key="5">
    <source>
        <dbReference type="ARBA" id="ARBA00023163"/>
    </source>
</evidence>
<dbReference type="AlphaFoldDB" id="A0A1R1JZH3"/>
<dbReference type="RefSeq" id="WP_054448033.1">
    <property type="nucleotide sequence ID" value="NZ_CYTD01000003.1"/>
</dbReference>
<dbReference type="OrthoDB" id="9761705at2"/>
<keyword evidence="4" id="KW-0238">DNA-binding</keyword>
<dbReference type="FunFam" id="3.40.50.300:FF:000006">
    <property type="entry name" value="DNA-binding transcriptional regulator NtrC"/>
    <property type="match status" value="1"/>
</dbReference>
<evidence type="ECO:0000256" key="4">
    <source>
        <dbReference type="ARBA" id="ARBA00023125"/>
    </source>
</evidence>
<dbReference type="GO" id="GO:0043565">
    <property type="term" value="F:sequence-specific DNA binding"/>
    <property type="evidence" value="ECO:0007669"/>
    <property type="project" value="InterPro"/>
</dbReference>
<dbReference type="PANTHER" id="PTHR32071:SF117">
    <property type="entry name" value="PTS-DEPENDENT DIHYDROXYACETONE KINASE OPERON REGULATORY PROTEIN-RELATED"/>
    <property type="match status" value="1"/>
</dbReference>
<reference evidence="9 10" key="1">
    <citation type="submission" date="2016-09" db="EMBL/GenBank/DDBJ databases">
        <title>Phylogenomics of Achromobacter.</title>
        <authorList>
            <person name="Jeukens J."/>
            <person name="Freschi L."/>
            <person name="Vincent A.T."/>
            <person name="Emond-Rheault J.-G."/>
            <person name="Kukavica-Ibrulj I."/>
            <person name="Charette S.J."/>
            <person name="Levesque R.C."/>
        </authorList>
    </citation>
    <scope>NUCLEOTIDE SEQUENCE [LARGE SCALE GENOMIC DNA]</scope>
    <source>
        <strain evidence="9 10">AUS488</strain>
    </source>
</reference>
<dbReference type="SUPFAM" id="SSF52172">
    <property type="entry name" value="CheY-like"/>
    <property type="match status" value="1"/>
</dbReference>
<dbReference type="GeneID" id="92896481"/>
<dbReference type="Gene3D" id="3.40.50.2300">
    <property type="match status" value="1"/>
</dbReference>
<dbReference type="Proteomes" id="UP000187251">
    <property type="component" value="Unassembled WGS sequence"/>
</dbReference>
<dbReference type="InterPro" id="IPR002078">
    <property type="entry name" value="Sigma_54_int"/>
</dbReference>
<feature type="modified residue" description="4-aspartylphosphate" evidence="6">
    <location>
        <position position="56"/>
    </location>
</feature>
<name>A0A1R1JZH3_ALCXX</name>
<dbReference type="InterPro" id="IPR009057">
    <property type="entry name" value="Homeodomain-like_sf"/>
</dbReference>
<dbReference type="EMBL" id="MJMN01000002">
    <property type="protein sequence ID" value="OMG92596.1"/>
    <property type="molecule type" value="Genomic_DNA"/>
</dbReference>
<sequence>MSDTQVLLIEDDELQGGALLQRLRLEGISAQWVQSCSQAVELFRRTRMRPAFVLADIRLPDGSGEDLYRRLIPHLASTTVVFATAFGDIAQAVRLVSAGANDYLTKPYDTDALVRRIRSVIATQPAGQFDEVSQNPFALSDETYPLAQELERLAASSLPVLLEGETGSGKDRAARYIHARSSYSNGPFIAVNCASLMADLVESLLFGHVKGAFSGAGSSHEGLFSQAAGGTLYLDEVAELPSRAQASLLGVLEDAQYRPLGDSSVRQMRCRILSSTCADLKAAVVQGKVRADLYFRLAVAVIAVPPLRHRPGALPSLASAMLNKHLPECESLSPDALQALLHHAWPGNVRELKNRIARAVVMTDSGPIHANDLFPERKLADKPDLASSRLNAEHRVIQRAISESGGHMGNAARLLGISRTTLWKKLREGRREAGED</sequence>
<dbReference type="GO" id="GO:0006355">
    <property type="term" value="P:regulation of DNA-templated transcription"/>
    <property type="evidence" value="ECO:0007669"/>
    <property type="project" value="InterPro"/>
</dbReference>
<dbReference type="Gene3D" id="1.10.10.60">
    <property type="entry name" value="Homeodomain-like"/>
    <property type="match status" value="1"/>
</dbReference>
<gene>
    <name evidence="9" type="ORF">BIZ92_07940</name>
</gene>
<evidence type="ECO:0000313" key="10">
    <source>
        <dbReference type="Proteomes" id="UP000187251"/>
    </source>
</evidence>
<evidence type="ECO:0000313" key="9">
    <source>
        <dbReference type="EMBL" id="OMG92596.1"/>
    </source>
</evidence>
<keyword evidence="5" id="KW-0804">Transcription</keyword>
<dbReference type="SMART" id="SM00448">
    <property type="entry name" value="REC"/>
    <property type="match status" value="1"/>
</dbReference>
<dbReference type="Pfam" id="PF25601">
    <property type="entry name" value="AAA_lid_14"/>
    <property type="match status" value="1"/>
</dbReference>
<dbReference type="InterPro" id="IPR025943">
    <property type="entry name" value="Sigma_54_int_dom_ATP-bd_2"/>
</dbReference>
<dbReference type="InterPro" id="IPR058031">
    <property type="entry name" value="AAA_lid_NorR"/>
</dbReference>
<evidence type="ECO:0000256" key="1">
    <source>
        <dbReference type="ARBA" id="ARBA00022741"/>
    </source>
</evidence>
<proteinExistence type="predicted"/>
<keyword evidence="2" id="KW-0067">ATP-binding</keyword>
<dbReference type="Pfam" id="PF02954">
    <property type="entry name" value="HTH_8"/>
    <property type="match status" value="1"/>
</dbReference>
<dbReference type="InterPro" id="IPR002197">
    <property type="entry name" value="HTH_Fis"/>
</dbReference>
<keyword evidence="1" id="KW-0547">Nucleotide-binding</keyword>